<evidence type="ECO:0000313" key="2">
    <source>
        <dbReference type="Proteomes" id="UP001314181"/>
    </source>
</evidence>
<dbReference type="Proteomes" id="UP001314181">
    <property type="component" value="Unassembled WGS sequence"/>
</dbReference>
<evidence type="ECO:0000313" key="1">
    <source>
        <dbReference type="EMBL" id="CAK8162450.1"/>
    </source>
</evidence>
<dbReference type="RefSeq" id="WP_338363492.1">
    <property type="nucleotide sequence ID" value="NZ_CAWVOK010000006.1"/>
</dbReference>
<gene>
    <name evidence="1" type="ORF">CAXC1_150044</name>
</gene>
<proteinExistence type="predicted"/>
<reference evidence="1 2" key="1">
    <citation type="submission" date="2024-01" db="EMBL/GenBank/DDBJ databases">
        <authorList>
            <person name="Kunselman E."/>
        </authorList>
    </citation>
    <scope>NUCLEOTIDE SEQUENCE [LARGE SCALE GENOMIC DNA]</scope>
    <source>
        <strain evidence="1">2 abalone samples</strain>
    </source>
</reference>
<protein>
    <recommendedName>
        <fullName evidence="3">Outer membrane lipoprotein</fullName>
    </recommendedName>
</protein>
<sequence>MSKIIIMLLVMLTIIGCATTVRYEASLAQWVGKPEDDLLSALGAPNSSYNGSNGARYLTYITNKKKSIFTSASYVFTNSSVYEEKCSTTFTIIDGKVVSWSYVGASCRL</sequence>
<accession>A0ABM9N780</accession>
<keyword evidence="2" id="KW-1185">Reference proteome</keyword>
<organism evidence="1 2">
    <name type="scientific">Candidatus Xenohaliotis californiensis</name>
    <dbReference type="NCBI Taxonomy" id="84677"/>
    <lineage>
        <taxon>Bacteria</taxon>
        <taxon>Pseudomonadati</taxon>
        <taxon>Pseudomonadota</taxon>
        <taxon>Alphaproteobacteria</taxon>
        <taxon>Rickettsiales</taxon>
        <taxon>Anaplasmataceae</taxon>
        <taxon>Candidatus Xenohaliotis</taxon>
    </lineage>
</organism>
<dbReference type="PROSITE" id="PS51257">
    <property type="entry name" value="PROKAR_LIPOPROTEIN"/>
    <property type="match status" value="1"/>
</dbReference>
<evidence type="ECO:0008006" key="3">
    <source>
        <dbReference type="Google" id="ProtNLM"/>
    </source>
</evidence>
<dbReference type="EMBL" id="CAWVOK010000006">
    <property type="protein sequence ID" value="CAK8162450.1"/>
    <property type="molecule type" value="Genomic_DNA"/>
</dbReference>
<name>A0ABM9N780_9RICK</name>
<comment type="caution">
    <text evidence="1">The sequence shown here is derived from an EMBL/GenBank/DDBJ whole genome shotgun (WGS) entry which is preliminary data.</text>
</comment>